<dbReference type="GO" id="GO:0004519">
    <property type="term" value="F:endonuclease activity"/>
    <property type="evidence" value="ECO:0007669"/>
    <property type="project" value="UniProtKB-KW"/>
</dbReference>
<dbReference type="GO" id="GO:0006298">
    <property type="term" value="P:mismatch repair"/>
    <property type="evidence" value="ECO:0007669"/>
    <property type="project" value="InterPro"/>
</dbReference>
<dbReference type="InterPro" id="IPR011335">
    <property type="entry name" value="Restrct_endonuc-II-like"/>
</dbReference>
<evidence type="ECO:0000256" key="1">
    <source>
        <dbReference type="ARBA" id="ARBA00022722"/>
    </source>
</evidence>
<evidence type="ECO:0000256" key="5">
    <source>
        <dbReference type="ARBA" id="ARBA00023204"/>
    </source>
</evidence>
<accession>A0A450Y8G7</accession>
<dbReference type="InterPro" id="IPR004603">
    <property type="entry name" value="DNA_mismatch_endonuc_vsr"/>
</dbReference>
<organism evidence="7">
    <name type="scientific">Candidatus Kentrum sp. SD</name>
    <dbReference type="NCBI Taxonomy" id="2126332"/>
    <lineage>
        <taxon>Bacteria</taxon>
        <taxon>Pseudomonadati</taxon>
        <taxon>Pseudomonadota</taxon>
        <taxon>Gammaproteobacteria</taxon>
        <taxon>Candidatus Kentrum</taxon>
    </lineage>
</organism>
<evidence type="ECO:0000313" key="7">
    <source>
        <dbReference type="EMBL" id="VFK37832.1"/>
    </source>
</evidence>
<evidence type="ECO:0000256" key="6">
    <source>
        <dbReference type="ARBA" id="ARBA00029466"/>
    </source>
</evidence>
<keyword evidence="2 7" id="KW-0255">Endonuclease</keyword>
<keyword evidence="5" id="KW-0234">DNA repair</keyword>
<keyword evidence="1" id="KW-0540">Nuclease</keyword>
<evidence type="ECO:0000256" key="3">
    <source>
        <dbReference type="ARBA" id="ARBA00022763"/>
    </source>
</evidence>
<evidence type="ECO:0000256" key="4">
    <source>
        <dbReference type="ARBA" id="ARBA00022801"/>
    </source>
</evidence>
<sequence length="153" mass="17684">MENPGFFIRGGPNPGGDRFRVWFESECPSIRPARAGRGMGSRRCYDWNHREARSKLTDTLSVEERSKRMSLIRCVGSGPEMKLRRFVHGMGFRYRLHARKLPGKPDLVFPSRRAVIFMAVSGIVTRTASSQDYRNRNWIFGRTSWRRTDSAIC</sequence>
<dbReference type="GO" id="GO:0016787">
    <property type="term" value="F:hydrolase activity"/>
    <property type="evidence" value="ECO:0007669"/>
    <property type="project" value="UniProtKB-KW"/>
</dbReference>
<dbReference type="SUPFAM" id="SSF52980">
    <property type="entry name" value="Restriction endonuclease-like"/>
    <property type="match status" value="1"/>
</dbReference>
<dbReference type="Pfam" id="PF03852">
    <property type="entry name" value="Vsr"/>
    <property type="match status" value="1"/>
</dbReference>
<keyword evidence="4" id="KW-0378">Hydrolase</keyword>
<evidence type="ECO:0000313" key="8">
    <source>
        <dbReference type="EMBL" id="VFK42496.1"/>
    </source>
</evidence>
<proteinExistence type="inferred from homology"/>
<comment type="similarity">
    <text evidence="6">Belongs to the Vsr family.</text>
</comment>
<dbReference type="EMBL" id="CAADFU010000017">
    <property type="protein sequence ID" value="VFK42496.1"/>
    <property type="molecule type" value="Genomic_DNA"/>
</dbReference>
<keyword evidence="3" id="KW-0227">DNA damage</keyword>
<protein>
    <submittedName>
        <fullName evidence="7">DNA mismatch endonuclease Vsr</fullName>
    </submittedName>
</protein>
<reference evidence="7" key="1">
    <citation type="submission" date="2019-02" db="EMBL/GenBank/DDBJ databases">
        <authorList>
            <person name="Gruber-Vodicka R. H."/>
            <person name="Seah K. B. B."/>
        </authorList>
    </citation>
    <scope>NUCLEOTIDE SEQUENCE</scope>
    <source>
        <strain evidence="8">BECK_S1320</strain>
        <strain evidence="7">BECK_S1321</strain>
    </source>
</reference>
<gene>
    <name evidence="8" type="ORF">BECKSD772E_GA0070983_101724</name>
    <name evidence="7" type="ORF">BECKSD772F_GA0070984_101824</name>
</gene>
<dbReference type="AlphaFoldDB" id="A0A450Y8G7"/>
<name>A0A450Y8G7_9GAMM</name>
<dbReference type="Gene3D" id="3.40.960.10">
    <property type="entry name" value="VSR Endonuclease"/>
    <property type="match status" value="1"/>
</dbReference>
<evidence type="ECO:0000256" key="2">
    <source>
        <dbReference type="ARBA" id="ARBA00022759"/>
    </source>
</evidence>
<dbReference type="EMBL" id="CAADFR010000018">
    <property type="protein sequence ID" value="VFK37832.1"/>
    <property type="molecule type" value="Genomic_DNA"/>
</dbReference>